<keyword evidence="2" id="KW-1185">Reference proteome</keyword>
<dbReference type="AlphaFoldDB" id="A0A229UWE7"/>
<dbReference type="OrthoDB" id="2621488at2"/>
<name>A0A229UWE7_9BACL</name>
<accession>A0A229UWE7</accession>
<protein>
    <submittedName>
        <fullName evidence="1">Uncharacterized protein</fullName>
    </submittedName>
</protein>
<sequence length="92" mass="10241">MAYQPQVVSAEIVSNNPKNGLFEMVVKLKDRTHCRLTFEKDAATGSARVTTVNRLLKEPCPICRKDFECHCMGRFKEEISAQALQLAGTPTA</sequence>
<dbReference type="Proteomes" id="UP000215509">
    <property type="component" value="Unassembled WGS sequence"/>
</dbReference>
<reference evidence="1 2" key="1">
    <citation type="submission" date="2017-07" db="EMBL/GenBank/DDBJ databases">
        <title>Genome sequencing and assembly of Paenibacillus rigui.</title>
        <authorList>
            <person name="Mayilraj S."/>
        </authorList>
    </citation>
    <scope>NUCLEOTIDE SEQUENCE [LARGE SCALE GENOMIC DNA]</scope>
    <source>
        <strain evidence="1 2">JCM 16352</strain>
    </source>
</reference>
<dbReference type="EMBL" id="NMQW01000002">
    <property type="protein sequence ID" value="OXM87856.1"/>
    <property type="molecule type" value="Genomic_DNA"/>
</dbReference>
<comment type="caution">
    <text evidence="1">The sequence shown here is derived from an EMBL/GenBank/DDBJ whole genome shotgun (WGS) entry which is preliminary data.</text>
</comment>
<evidence type="ECO:0000313" key="1">
    <source>
        <dbReference type="EMBL" id="OXM87856.1"/>
    </source>
</evidence>
<organism evidence="1 2">
    <name type="scientific">Paenibacillus rigui</name>
    <dbReference type="NCBI Taxonomy" id="554312"/>
    <lineage>
        <taxon>Bacteria</taxon>
        <taxon>Bacillati</taxon>
        <taxon>Bacillota</taxon>
        <taxon>Bacilli</taxon>
        <taxon>Bacillales</taxon>
        <taxon>Paenibacillaceae</taxon>
        <taxon>Paenibacillus</taxon>
    </lineage>
</organism>
<gene>
    <name evidence="1" type="ORF">CF651_01730</name>
</gene>
<evidence type="ECO:0000313" key="2">
    <source>
        <dbReference type="Proteomes" id="UP000215509"/>
    </source>
</evidence>
<dbReference type="RefSeq" id="WP_094013106.1">
    <property type="nucleotide sequence ID" value="NZ_NMQW01000002.1"/>
</dbReference>
<proteinExistence type="predicted"/>